<comment type="caution">
    <text evidence="3">The sequence shown here is derived from an EMBL/GenBank/DDBJ whole genome shotgun (WGS) entry which is preliminary data.</text>
</comment>
<dbReference type="SUPFAM" id="SSF53448">
    <property type="entry name" value="Nucleotide-diphospho-sugar transferases"/>
    <property type="match status" value="1"/>
</dbReference>
<dbReference type="PANTHER" id="PTHR31121:SF6">
    <property type="entry name" value="ALPHA-1,2 MANNOSYLTRANSFERASE KTR1"/>
    <property type="match status" value="1"/>
</dbReference>
<dbReference type="GO" id="GO:0016740">
    <property type="term" value="F:transferase activity"/>
    <property type="evidence" value="ECO:0007669"/>
    <property type="project" value="UniProtKB-KW"/>
</dbReference>
<dbReference type="Gene3D" id="3.90.550.10">
    <property type="entry name" value="Spore Coat Polysaccharide Biosynthesis Protein SpsA, Chain A"/>
    <property type="match status" value="1"/>
</dbReference>
<gene>
    <name evidence="3" type="ORF">J3Q64DRAFT_1679732</name>
</gene>
<evidence type="ECO:0000313" key="4">
    <source>
        <dbReference type="Proteomes" id="UP001448207"/>
    </source>
</evidence>
<evidence type="ECO:0000256" key="2">
    <source>
        <dbReference type="ARBA" id="ARBA00022679"/>
    </source>
</evidence>
<dbReference type="Proteomes" id="UP001448207">
    <property type="component" value="Unassembled WGS sequence"/>
</dbReference>
<evidence type="ECO:0000313" key="3">
    <source>
        <dbReference type="EMBL" id="KAL0083757.1"/>
    </source>
</evidence>
<keyword evidence="4" id="KW-1185">Reference proteome</keyword>
<dbReference type="Pfam" id="PF01793">
    <property type="entry name" value="Glyco_transf_15"/>
    <property type="match status" value="1"/>
</dbReference>
<protein>
    <submittedName>
        <fullName evidence="3">Nucleotide-diphospho-sugar transferase</fullName>
    </submittedName>
</protein>
<dbReference type="EMBL" id="JBCLYO010000013">
    <property type="protein sequence ID" value="KAL0083757.1"/>
    <property type="molecule type" value="Genomic_DNA"/>
</dbReference>
<dbReference type="InterPro" id="IPR002685">
    <property type="entry name" value="Glyco_trans_15"/>
</dbReference>
<dbReference type="InterPro" id="IPR029044">
    <property type="entry name" value="Nucleotide-diphossugar_trans"/>
</dbReference>
<organism evidence="3 4">
    <name type="scientific">Phycomyces blakesleeanus</name>
    <dbReference type="NCBI Taxonomy" id="4837"/>
    <lineage>
        <taxon>Eukaryota</taxon>
        <taxon>Fungi</taxon>
        <taxon>Fungi incertae sedis</taxon>
        <taxon>Mucoromycota</taxon>
        <taxon>Mucoromycotina</taxon>
        <taxon>Mucoromycetes</taxon>
        <taxon>Mucorales</taxon>
        <taxon>Phycomycetaceae</taxon>
        <taxon>Phycomyces</taxon>
    </lineage>
</organism>
<proteinExistence type="inferred from homology"/>
<dbReference type="PANTHER" id="PTHR31121">
    <property type="entry name" value="ALPHA-1,2 MANNOSYLTRANSFERASE KTR1"/>
    <property type="match status" value="1"/>
</dbReference>
<name>A0ABR3AWQ4_PHYBL</name>
<sequence>MNFSSPTSPVNKYEKSRSGLRLPVCFSKLRLPSRGQCVVIILACAFASFVLLGRPLQEPDTSLKNQFLNTFRRNSGINRGSGVASNNDESSWFWKSYYPPEVVDTVLDWENATRQSKDVRAKAAFVAVVQESSMYNLRATMRDIELRFNNAHGYPWIIMSERPFTSVFRKWIKASTKSQVYFGQALSDEWNEPTWVNTKIVEKVAIKMSNDKVLHGESVSWRKMTRYNAGFLAHHPLLKDIEFYWKVQPGSRYQCNIDGDPFEMMKRDDKKLSFAVTGYESENTMLNFWRVVREYIEYNKQSILPSNQTIYPWILDRNIKDEAYISTLQSQMGEYWGEFNECVVWNNFIIVSLDFLRSKPYTEFFHYMDKTGGFFYERWGDAPVQTVAAALFLKRDQVHYIKNMGYDSSIGSNCPVEKEAYSRLQCTCNLARSLAASSTSCTPALIKLQDSHNI</sequence>
<accession>A0ABR3AWQ4</accession>
<keyword evidence="2 3" id="KW-0808">Transferase</keyword>
<reference evidence="3 4" key="1">
    <citation type="submission" date="2024-04" db="EMBL/GenBank/DDBJ databases">
        <title>Symmetric and asymmetric DNA N6-adenine methylation regulates different biological responses in Mucorales.</title>
        <authorList>
            <consortium name="Lawrence Berkeley National Laboratory"/>
            <person name="Lax C."/>
            <person name="Mondo S.J."/>
            <person name="Osorio-Concepcion M."/>
            <person name="Muszewska A."/>
            <person name="Corrochano-Luque M."/>
            <person name="Gutierrez G."/>
            <person name="Riley R."/>
            <person name="Lipzen A."/>
            <person name="Guo J."/>
            <person name="Hundley H."/>
            <person name="Amirebrahimi M."/>
            <person name="Ng V."/>
            <person name="Lorenzo-Gutierrez D."/>
            <person name="Binder U."/>
            <person name="Yang J."/>
            <person name="Song Y."/>
            <person name="Canovas D."/>
            <person name="Navarro E."/>
            <person name="Freitag M."/>
            <person name="Gabaldon T."/>
            <person name="Grigoriev I.V."/>
            <person name="Corrochano L.M."/>
            <person name="Nicolas F.E."/>
            <person name="Garre V."/>
        </authorList>
    </citation>
    <scope>NUCLEOTIDE SEQUENCE [LARGE SCALE GENOMIC DNA]</scope>
    <source>
        <strain evidence="3 4">L51</strain>
    </source>
</reference>
<evidence type="ECO:0000256" key="1">
    <source>
        <dbReference type="ARBA" id="ARBA00007677"/>
    </source>
</evidence>
<comment type="similarity">
    <text evidence="1">Belongs to the glycosyltransferase 15 family.</text>
</comment>